<keyword evidence="3 6" id="KW-0812">Transmembrane</keyword>
<dbReference type="Proteomes" id="UP000663760">
    <property type="component" value="Chromosome 17"/>
</dbReference>
<organism evidence="7 8">
    <name type="scientific">Spirodela intermedia</name>
    <name type="common">Intermediate duckweed</name>
    <dbReference type="NCBI Taxonomy" id="51605"/>
    <lineage>
        <taxon>Eukaryota</taxon>
        <taxon>Viridiplantae</taxon>
        <taxon>Streptophyta</taxon>
        <taxon>Embryophyta</taxon>
        <taxon>Tracheophyta</taxon>
        <taxon>Spermatophyta</taxon>
        <taxon>Magnoliopsida</taxon>
        <taxon>Liliopsida</taxon>
        <taxon>Araceae</taxon>
        <taxon>Lemnoideae</taxon>
        <taxon>Spirodela</taxon>
    </lineage>
</organism>
<dbReference type="PANTHER" id="PTHR33596">
    <property type="entry name" value="COLD-REGULATED 413 PLASMA MEMBRANE PROTEIN 2"/>
    <property type="match status" value="1"/>
</dbReference>
<sequence>MLNLLWPSTRPQGAIAWPPERSATRRKHRGGDMSYNSYHLLVFWNARGHRIICSATVLDHETLQWVSSISCLVLMLAKGTAIQKSFLAPLFTLQAPASILSWIRGDYGISAAFIALLVRLFYYIPAELDLPFLTALLVIVTPYQAAGLRGTQIGAVISLVIAGYLAFQHFSRAGTFQKAFDQGSIVATLAIVFITAVPFTGLF</sequence>
<dbReference type="Pfam" id="PF05562">
    <property type="entry name" value="WCOR413"/>
    <property type="match status" value="1"/>
</dbReference>
<feature type="transmembrane region" description="Helical" evidence="6">
    <location>
        <begin position="107"/>
        <end position="126"/>
    </location>
</feature>
<gene>
    <name evidence="7" type="ORF">SI8410_17021034</name>
</gene>
<evidence type="ECO:0000256" key="5">
    <source>
        <dbReference type="ARBA" id="ARBA00023136"/>
    </source>
</evidence>
<keyword evidence="5 6" id="KW-0472">Membrane</keyword>
<dbReference type="AlphaFoldDB" id="A0A7I8LL64"/>
<feature type="transmembrane region" description="Helical" evidence="6">
    <location>
        <begin position="179"/>
        <end position="199"/>
    </location>
</feature>
<dbReference type="PANTHER" id="PTHR33596:SF17">
    <property type="entry name" value="COLD-REGULATED 413 INNER MEMBRANE PROTEIN 1, CHLOROPLASTIC-RELATED"/>
    <property type="match status" value="1"/>
</dbReference>
<evidence type="ECO:0000256" key="1">
    <source>
        <dbReference type="ARBA" id="ARBA00004141"/>
    </source>
</evidence>
<evidence type="ECO:0000313" key="7">
    <source>
        <dbReference type="EMBL" id="CAA7410356.1"/>
    </source>
</evidence>
<dbReference type="EMBL" id="LR746280">
    <property type="protein sequence ID" value="CAA7410356.1"/>
    <property type="molecule type" value="Genomic_DNA"/>
</dbReference>
<keyword evidence="8" id="KW-1185">Reference proteome</keyword>
<feature type="transmembrane region" description="Helical" evidence="6">
    <location>
        <begin position="146"/>
        <end position="167"/>
    </location>
</feature>
<comment type="subcellular location">
    <subcellularLocation>
        <location evidence="1">Membrane</location>
        <topology evidence="1">Multi-pass membrane protein</topology>
    </subcellularLocation>
</comment>
<comment type="similarity">
    <text evidence="2">Belongs to the Cold-regulated 413 protein family.</text>
</comment>
<evidence type="ECO:0000256" key="4">
    <source>
        <dbReference type="ARBA" id="ARBA00022989"/>
    </source>
</evidence>
<protein>
    <submittedName>
        <fullName evidence="7">Uncharacterized protein</fullName>
    </submittedName>
</protein>
<evidence type="ECO:0000256" key="6">
    <source>
        <dbReference type="SAM" id="Phobius"/>
    </source>
</evidence>
<evidence type="ECO:0000256" key="3">
    <source>
        <dbReference type="ARBA" id="ARBA00022692"/>
    </source>
</evidence>
<dbReference type="OrthoDB" id="1928310at2759"/>
<evidence type="ECO:0000256" key="2">
    <source>
        <dbReference type="ARBA" id="ARBA00005852"/>
    </source>
</evidence>
<keyword evidence="4 6" id="KW-1133">Transmembrane helix</keyword>
<accession>A0A7I8LL64</accession>
<name>A0A7I8LL64_SPIIN</name>
<reference evidence="7" key="1">
    <citation type="submission" date="2020-02" db="EMBL/GenBank/DDBJ databases">
        <authorList>
            <person name="Scholz U."/>
            <person name="Mascher M."/>
            <person name="Fiebig A."/>
        </authorList>
    </citation>
    <scope>NUCLEOTIDE SEQUENCE</scope>
</reference>
<dbReference type="GO" id="GO:0016020">
    <property type="term" value="C:membrane"/>
    <property type="evidence" value="ECO:0007669"/>
    <property type="project" value="UniProtKB-SubCell"/>
</dbReference>
<dbReference type="InterPro" id="IPR008892">
    <property type="entry name" value="COR413"/>
</dbReference>
<evidence type="ECO:0000313" key="8">
    <source>
        <dbReference type="Proteomes" id="UP000663760"/>
    </source>
</evidence>
<proteinExistence type="inferred from homology"/>